<proteinExistence type="predicted"/>
<name>A0A383CI66_9ZZZZ</name>
<evidence type="ECO:0000256" key="1">
    <source>
        <dbReference type="SAM" id="Phobius"/>
    </source>
</evidence>
<evidence type="ECO:0000313" key="2">
    <source>
        <dbReference type="EMBL" id="SVE31750.1"/>
    </source>
</evidence>
<organism evidence="2">
    <name type="scientific">marine metagenome</name>
    <dbReference type="NCBI Taxonomy" id="408172"/>
    <lineage>
        <taxon>unclassified sequences</taxon>
        <taxon>metagenomes</taxon>
        <taxon>ecological metagenomes</taxon>
    </lineage>
</organism>
<protein>
    <submittedName>
        <fullName evidence="2">Uncharacterized protein</fullName>
    </submittedName>
</protein>
<keyword evidence="1" id="KW-0812">Transmembrane</keyword>
<dbReference type="EMBL" id="UINC01208955">
    <property type="protein sequence ID" value="SVE31750.1"/>
    <property type="molecule type" value="Genomic_DNA"/>
</dbReference>
<feature type="transmembrane region" description="Helical" evidence="1">
    <location>
        <begin position="7"/>
        <end position="29"/>
    </location>
</feature>
<gene>
    <name evidence="2" type="ORF">METZ01_LOCUS484604</name>
</gene>
<dbReference type="AlphaFoldDB" id="A0A383CI66"/>
<accession>A0A383CI66</accession>
<keyword evidence="1" id="KW-1133">Transmembrane helix</keyword>
<reference evidence="2" key="1">
    <citation type="submission" date="2018-05" db="EMBL/GenBank/DDBJ databases">
        <authorList>
            <person name="Lanie J.A."/>
            <person name="Ng W.-L."/>
            <person name="Kazmierczak K.M."/>
            <person name="Andrzejewski T.M."/>
            <person name="Davidsen T.M."/>
            <person name="Wayne K.J."/>
            <person name="Tettelin H."/>
            <person name="Glass J.I."/>
            <person name="Rusch D."/>
            <person name="Podicherti R."/>
            <person name="Tsui H.-C.T."/>
            <person name="Winkler M.E."/>
        </authorList>
    </citation>
    <scope>NUCLEOTIDE SEQUENCE</scope>
</reference>
<keyword evidence="1" id="KW-0472">Membrane</keyword>
<sequence length="32" mass="3728">MKDDYREIYFLTLCFIGSLIVILATGIYIETL</sequence>